<comment type="caution">
    <text evidence="3">The sequence shown here is derived from an EMBL/GenBank/DDBJ whole genome shotgun (WGS) entry which is preliminary data.</text>
</comment>
<dbReference type="InterPro" id="IPR001646">
    <property type="entry name" value="5peptide_repeat"/>
</dbReference>
<accession>A0A424WB17</accession>
<name>A0A424WB17_ALCXX</name>
<evidence type="ECO:0000313" key="3">
    <source>
        <dbReference type="EMBL" id="RPJ90529.1"/>
    </source>
</evidence>
<dbReference type="PANTHER" id="PTHR14136:SF17">
    <property type="entry name" value="BTB_POZ DOMAIN-CONTAINING PROTEIN KCTD9"/>
    <property type="match status" value="1"/>
</dbReference>
<dbReference type="AlphaFoldDB" id="A0A424WB17"/>
<evidence type="ECO:0000256" key="1">
    <source>
        <dbReference type="SAM" id="MobiDB-lite"/>
    </source>
</evidence>
<dbReference type="PANTHER" id="PTHR14136">
    <property type="entry name" value="BTB_POZ DOMAIN-CONTAINING PROTEIN KCTD9"/>
    <property type="match status" value="1"/>
</dbReference>
<gene>
    <name evidence="3" type="ORF">DY367_17015</name>
</gene>
<dbReference type="Pfam" id="PF00805">
    <property type="entry name" value="Pentapeptide"/>
    <property type="match status" value="3"/>
</dbReference>
<dbReference type="RefSeq" id="WP_118933117.1">
    <property type="nucleotide sequence ID" value="NZ_CP061008.1"/>
</dbReference>
<evidence type="ECO:0000313" key="4">
    <source>
        <dbReference type="Proteomes" id="UP000285324"/>
    </source>
</evidence>
<dbReference type="InterPro" id="IPR051082">
    <property type="entry name" value="Pentapeptide-BTB/POZ_domain"/>
</dbReference>
<proteinExistence type="predicted"/>
<dbReference type="Gene3D" id="2.160.20.80">
    <property type="entry name" value="E3 ubiquitin-protein ligase SopA"/>
    <property type="match status" value="3"/>
</dbReference>
<feature type="region of interest" description="Disordered" evidence="1">
    <location>
        <begin position="495"/>
        <end position="539"/>
    </location>
</feature>
<evidence type="ECO:0000259" key="2">
    <source>
        <dbReference type="Pfam" id="PF09937"/>
    </source>
</evidence>
<dbReference type="SUPFAM" id="SSF141571">
    <property type="entry name" value="Pentapeptide repeat-like"/>
    <property type="match status" value="2"/>
</dbReference>
<organism evidence="3 4">
    <name type="scientific">Alcaligenes xylosoxydans xylosoxydans</name>
    <name type="common">Achromobacter xylosoxidans</name>
    <dbReference type="NCBI Taxonomy" id="85698"/>
    <lineage>
        <taxon>Bacteria</taxon>
        <taxon>Pseudomonadati</taxon>
        <taxon>Pseudomonadota</taxon>
        <taxon>Betaproteobacteria</taxon>
        <taxon>Burkholderiales</taxon>
        <taxon>Alcaligenaceae</taxon>
        <taxon>Achromobacter</taxon>
    </lineage>
</organism>
<dbReference type="EMBL" id="QVXO01000025">
    <property type="protein sequence ID" value="RPJ90529.1"/>
    <property type="molecule type" value="Genomic_DNA"/>
</dbReference>
<dbReference type="OrthoDB" id="237820at2"/>
<dbReference type="Proteomes" id="UP000285324">
    <property type="component" value="Unassembled WGS sequence"/>
</dbReference>
<dbReference type="InterPro" id="IPR018683">
    <property type="entry name" value="DUF2169"/>
</dbReference>
<feature type="compositionally biased region" description="Polar residues" evidence="1">
    <location>
        <begin position="508"/>
        <end position="527"/>
    </location>
</feature>
<protein>
    <submittedName>
        <fullName evidence="3">DUF2169 domain-containing protein</fullName>
    </submittedName>
</protein>
<feature type="domain" description="DUF2169" evidence="2">
    <location>
        <begin position="21"/>
        <end position="296"/>
    </location>
</feature>
<reference evidence="3 4" key="1">
    <citation type="submission" date="2018-08" db="EMBL/GenBank/DDBJ databases">
        <title>Achromobacter xylosoxidans Genome sequencing and assembly.</title>
        <authorList>
            <person name="Wang R."/>
            <person name="Rensing C."/>
            <person name="Li Y."/>
        </authorList>
    </citation>
    <scope>NUCLEOTIDE SEQUENCE [LARGE SCALE GENOMIC DNA]</scope>
    <source>
        <strain evidence="3 4">GD003A</strain>
    </source>
</reference>
<feature type="region of interest" description="Disordered" evidence="1">
    <location>
        <begin position="851"/>
        <end position="875"/>
    </location>
</feature>
<dbReference type="Pfam" id="PF09937">
    <property type="entry name" value="DUF2169"/>
    <property type="match status" value="1"/>
</dbReference>
<sequence length="875" mass="95426">MKTIKPFRLGLLTRPYRWQRRDVLGVAVFALVDIAQAPTLLMDQELWKLAGAEAGGLLDLATPKLCPEVLVAGHAYPHDPASPGACAVRLKVGAIDKSLLVFGDRYWLDGKATAPQPFERMRLDWSRAYGGPGCAENPLGIGAQEEDFNGVRVRRLPNIEHPQERVASPSQRVAPAGFTAMPMDWPQRAALLGRQYGQQWLEHDFPGFASDMDWRFFNAAPPDQWGPANSALAGGADFELWNMHPEHEVLRGRLPDWRARCFVSRQTDGSALEEVALRLTTAWFFPDRAQLALIWHGALPVREDDAADILHIMPALEHAGQARDMAHYQTVMGQRLETELGAVHALLDAQLVPEDICGELPQAAMEATVQRPSNRNLHAGAARRHARERESLLAQGLDPDLYMVPLEPASKAPDLADLPQTILRMQQELEEAKRLSGGPAARALADPNLPSMAAVSGVDVDALRKLEDDGKLPAGFDPRVVKRHIADFDANPHAQAERGVQQAADSPPSLSQTLGPQVHQAYQQSAHQFAPPPPMPPLRARRTRMKLEARLKGDRDCRDMNLTGADLSGMDLSGVDFQRAILAGARLAGARLDGCNLADAVLAGADLTRASVRGADMSRANLGRTQCVQTDFTESRITETIWDHASCEDCSFAGSVWLLGRLHQARLRGCDLSGASFEQWAAMMAAFEDCRFHEARLNQCVFMQGTMANADFSRADLLRVSFMDVEFSGRHSLENATLDGCAYAGRVALAGACLRGMQFKVGSMRGAMLDRADLRGAQLAASDFSNCSLREADLSGVAVPDTHFVRADFTGARLRNANLINSLLGKAILLRADLTGANLFRADVAQAQMDGSTGLDDAHTQGAKLWPARQPENAA</sequence>